<feature type="transmembrane region" description="Helical" evidence="1">
    <location>
        <begin position="497"/>
        <end position="523"/>
    </location>
</feature>
<feature type="transmembrane region" description="Helical" evidence="1">
    <location>
        <begin position="116"/>
        <end position="141"/>
    </location>
</feature>
<feature type="transmembrane region" description="Helical" evidence="1">
    <location>
        <begin position="368"/>
        <end position="393"/>
    </location>
</feature>
<reference evidence="2 3" key="1">
    <citation type="submission" date="2020-08" db="EMBL/GenBank/DDBJ databases">
        <title>Genome public.</title>
        <authorList>
            <person name="Liu C."/>
            <person name="Sun Q."/>
        </authorList>
    </citation>
    <scope>NUCLEOTIDE SEQUENCE [LARGE SCALE GENOMIC DNA]</scope>
    <source>
        <strain evidence="2 3">NSJ-71</strain>
    </source>
</reference>
<dbReference type="RefSeq" id="WP_022234064.1">
    <property type="nucleotide sequence ID" value="NZ_JACOPS010000003.1"/>
</dbReference>
<gene>
    <name evidence="2" type="ORF">H8R91_07775</name>
</gene>
<feature type="transmembrane region" description="Helical" evidence="1">
    <location>
        <begin position="325"/>
        <end position="348"/>
    </location>
</feature>
<evidence type="ECO:0000256" key="1">
    <source>
        <dbReference type="SAM" id="Phobius"/>
    </source>
</evidence>
<feature type="transmembrane region" description="Helical" evidence="1">
    <location>
        <begin position="251"/>
        <end position="272"/>
    </location>
</feature>
<comment type="caution">
    <text evidence="2">The sequence shown here is derived from an EMBL/GenBank/DDBJ whole genome shotgun (WGS) entry which is preliminary data.</text>
</comment>
<keyword evidence="1" id="KW-0812">Transmembrane</keyword>
<feature type="transmembrane region" description="Helical" evidence="1">
    <location>
        <begin position="28"/>
        <end position="51"/>
    </location>
</feature>
<feature type="transmembrane region" description="Helical" evidence="1">
    <location>
        <begin position="529"/>
        <end position="546"/>
    </location>
</feature>
<evidence type="ECO:0008006" key="4">
    <source>
        <dbReference type="Google" id="ProtNLM"/>
    </source>
</evidence>
<feature type="transmembrane region" description="Helical" evidence="1">
    <location>
        <begin position="450"/>
        <end position="477"/>
    </location>
</feature>
<protein>
    <recommendedName>
        <fullName evidence="4">ABC transporter permease</fullName>
    </recommendedName>
</protein>
<feature type="transmembrane region" description="Helical" evidence="1">
    <location>
        <begin position="153"/>
        <end position="178"/>
    </location>
</feature>
<proteinExistence type="predicted"/>
<keyword evidence="3" id="KW-1185">Reference proteome</keyword>
<keyword evidence="1" id="KW-1133">Transmembrane helix</keyword>
<evidence type="ECO:0000313" key="2">
    <source>
        <dbReference type="EMBL" id="MBC5728417.1"/>
    </source>
</evidence>
<sequence>MSNFFNLLKTFIKTTELTSAEKKRSKHFYTIMGTAVVLLIMIPAGALVGIITYALTLGVMTYGGATQGAEVILHIISILSVVFGINVIINIFYFSNDIENLIPLPLKPREIVSAKFAYSLLSENIMEFILILGACVGFMSAKGFSLTGVITSIIGILTVPIIPLAYCGIIAVIFMYFTHSVKNRDFLNKITGIGTAVLIVGALVALVSISGFNPDAIVTSLASADNGFLNVMNFIFPHIPLMMDSISSESVYQLLLYLLANVIFVAVFLFLASKMYIKGVSDINTTKSKRSKSIASQAVEKSTQKGVFASYLKKEFLILFRTPPFFMDCIAINLLWPVFMAVIMILQGSTNFLSGTLTPYLAGDQKSITVITVAAVVISALVTAINSIASSAISREGKHFQFMRYIPVTLRVQLNAKALTSIIISGSVMVLYVIAFNIYCAILADSFNPFVFIVIPLIHILLSLICVVFVTYLGIFLDTINPKLVWDDEINALRGNYNTVINAAIIIAITAAICAISLVLLWIFGVEPVIINLGLVIVMCVLAVFAQRLCLSKGVKNLEQTES</sequence>
<keyword evidence="1" id="KW-0472">Membrane</keyword>
<organism evidence="2 3">
    <name type="scientific">Ruminococcus intestinalis</name>
    <dbReference type="NCBI Taxonomy" id="2763066"/>
    <lineage>
        <taxon>Bacteria</taxon>
        <taxon>Bacillati</taxon>
        <taxon>Bacillota</taxon>
        <taxon>Clostridia</taxon>
        <taxon>Eubacteriales</taxon>
        <taxon>Oscillospiraceae</taxon>
        <taxon>Ruminococcus</taxon>
    </lineage>
</organism>
<feature type="transmembrane region" description="Helical" evidence="1">
    <location>
        <begin position="414"/>
        <end position="444"/>
    </location>
</feature>
<name>A0ABR7HLS4_9FIRM</name>
<feature type="transmembrane region" description="Helical" evidence="1">
    <location>
        <begin position="71"/>
        <end position="95"/>
    </location>
</feature>
<evidence type="ECO:0000313" key="3">
    <source>
        <dbReference type="Proteomes" id="UP000636755"/>
    </source>
</evidence>
<feature type="transmembrane region" description="Helical" evidence="1">
    <location>
        <begin position="190"/>
        <end position="212"/>
    </location>
</feature>
<dbReference type="Proteomes" id="UP000636755">
    <property type="component" value="Unassembled WGS sequence"/>
</dbReference>
<dbReference type="EMBL" id="JACOPS010000003">
    <property type="protein sequence ID" value="MBC5728417.1"/>
    <property type="molecule type" value="Genomic_DNA"/>
</dbReference>
<accession>A0ABR7HLS4</accession>